<sequence length="389" mass="43143">MSNQQRLVREPYIVLHSETSGFKDVYGGAGEKVVVECMRIFREGTSARSVIIFSHPIGGGAFLPLVSALAHAGHHVIYCNTRYRGNDTALIMEKCIADLGACIAHARTRLGYDKVVLGGWSGGGSLSLFYQDQAEKTTITETPAGDPYDLTKKDLPPADGIMLLAAHVSRAVTLTEWMDPSILDETRPFDRDASLNIYDPANPDQPPYTPAFVSRFRAAQLDRNRRITSWVRETLEDLRARGEHNMERAFTVHGTMANVCWTDPAQELSDRRPYTCYLGDPRIANDGPVGLARFTTLRSWLSQWGFDTTNADGLGNAARISCPVLVINNTADLACTPSHATRLYEAVSHDRKAYRDIKGADHYYIERPDLLPEAVSACREWMEAESFAG</sequence>
<dbReference type="EMBL" id="ARYI01000003">
    <property type="protein sequence ID" value="KCZ95463.1"/>
    <property type="molecule type" value="Genomic_DNA"/>
</dbReference>
<keyword evidence="1" id="KW-0378">Hydrolase</keyword>
<comment type="caution">
    <text evidence="1">The sequence shown here is derived from an EMBL/GenBank/DDBJ whole genome shotgun (WGS) entry which is preliminary data.</text>
</comment>
<dbReference type="Gene3D" id="3.40.50.1820">
    <property type="entry name" value="alpha/beta hydrolase"/>
    <property type="match status" value="1"/>
</dbReference>
<dbReference type="SUPFAM" id="SSF53474">
    <property type="entry name" value="alpha/beta-Hydrolases"/>
    <property type="match status" value="1"/>
</dbReference>
<name>A0A059FYB0_9PROT</name>
<proteinExistence type="predicted"/>
<protein>
    <submittedName>
        <fullName evidence="1">Alpha/beta fold family hydrolase</fullName>
    </submittedName>
</protein>
<reference evidence="1 2" key="1">
    <citation type="submission" date="2013-04" db="EMBL/GenBank/DDBJ databases">
        <title>Hyphomonas hirschiana VP5 Genome Sequencing.</title>
        <authorList>
            <person name="Lai Q."/>
            <person name="Shao Z."/>
        </authorList>
    </citation>
    <scope>NUCLEOTIDE SEQUENCE [LARGE SCALE GENOMIC DNA]</scope>
    <source>
        <strain evidence="1 2">VP5</strain>
    </source>
</reference>
<dbReference type="GO" id="GO:0016787">
    <property type="term" value="F:hydrolase activity"/>
    <property type="evidence" value="ECO:0007669"/>
    <property type="project" value="UniProtKB-KW"/>
</dbReference>
<dbReference type="AlphaFoldDB" id="A0A059FYB0"/>
<gene>
    <name evidence="1" type="ORF">HHI_04885</name>
</gene>
<keyword evidence="2" id="KW-1185">Reference proteome</keyword>
<dbReference type="RefSeq" id="WP_035590777.1">
    <property type="nucleotide sequence ID" value="NZ_ARYI01000003.1"/>
</dbReference>
<evidence type="ECO:0000313" key="2">
    <source>
        <dbReference type="Proteomes" id="UP000025061"/>
    </source>
</evidence>
<accession>A0A059FYB0</accession>
<dbReference type="Proteomes" id="UP000025061">
    <property type="component" value="Unassembled WGS sequence"/>
</dbReference>
<dbReference type="PATRIC" id="fig|1280951.3.peg.989"/>
<organism evidence="1 2">
    <name type="scientific">Hyphomonas hirschiana VP5</name>
    <dbReference type="NCBI Taxonomy" id="1280951"/>
    <lineage>
        <taxon>Bacteria</taxon>
        <taxon>Pseudomonadati</taxon>
        <taxon>Pseudomonadota</taxon>
        <taxon>Alphaproteobacteria</taxon>
        <taxon>Hyphomonadales</taxon>
        <taxon>Hyphomonadaceae</taxon>
        <taxon>Hyphomonas</taxon>
    </lineage>
</organism>
<evidence type="ECO:0000313" key="1">
    <source>
        <dbReference type="EMBL" id="KCZ95463.1"/>
    </source>
</evidence>
<dbReference type="InterPro" id="IPR029058">
    <property type="entry name" value="AB_hydrolase_fold"/>
</dbReference>